<dbReference type="HOGENOM" id="CLU_034963_0_0_1"/>
<evidence type="ECO:0000256" key="2">
    <source>
        <dbReference type="ARBA" id="ARBA00012759"/>
    </source>
</evidence>
<dbReference type="InParanoid" id="E0VBB0"/>
<dbReference type="PANTHER" id="PTHR12419">
    <property type="entry name" value="OTU DOMAIN CONTAINING PROTEIN"/>
    <property type="match status" value="1"/>
</dbReference>
<dbReference type="CDD" id="cd22761">
    <property type="entry name" value="OTU_OTUD6"/>
    <property type="match status" value="1"/>
</dbReference>
<feature type="domain" description="OTU" evidence="8">
    <location>
        <begin position="141"/>
        <end position="281"/>
    </location>
</feature>
<reference evidence="10" key="3">
    <citation type="submission" date="2020-05" db="UniProtKB">
        <authorList>
            <consortium name="EnsemblMetazoa"/>
        </authorList>
    </citation>
    <scope>IDENTIFICATION</scope>
    <source>
        <strain evidence="10">USDA</strain>
    </source>
</reference>
<dbReference type="EnsemblMetazoa" id="PHUM055920-RA">
    <property type="protein sequence ID" value="PHUM055920-PA"/>
    <property type="gene ID" value="PHUM055920"/>
</dbReference>
<dbReference type="OrthoDB" id="415023at2759"/>
<dbReference type="EC" id="3.4.19.12" evidence="2"/>
<dbReference type="GO" id="GO:0004843">
    <property type="term" value="F:cysteine-type deubiquitinase activity"/>
    <property type="evidence" value="ECO:0007669"/>
    <property type="project" value="UniProtKB-EC"/>
</dbReference>
<dbReference type="RefSeq" id="XP_002423404.1">
    <property type="nucleotide sequence ID" value="XM_002423359.1"/>
</dbReference>
<evidence type="ECO:0000313" key="10">
    <source>
        <dbReference type="EnsemblMetazoa" id="PHUM055920-PA"/>
    </source>
</evidence>
<reference evidence="9" key="2">
    <citation type="submission" date="2007-04" db="EMBL/GenBank/DDBJ databases">
        <title>The genome of the human body louse.</title>
        <authorList>
            <consortium name="The Human Body Louse Genome Consortium"/>
            <person name="Kirkness E."/>
            <person name="Walenz B."/>
            <person name="Hass B."/>
            <person name="Bruggner R."/>
            <person name="Strausberg R."/>
        </authorList>
    </citation>
    <scope>NUCLEOTIDE SEQUENCE</scope>
    <source>
        <strain evidence="9">USDA</strain>
    </source>
</reference>
<proteinExistence type="predicted"/>
<dbReference type="Pfam" id="PF02338">
    <property type="entry name" value="OTU"/>
    <property type="match status" value="1"/>
</dbReference>
<dbReference type="InterPro" id="IPR038765">
    <property type="entry name" value="Papain-like_cys_pep_sf"/>
</dbReference>
<reference evidence="9" key="1">
    <citation type="submission" date="2007-04" db="EMBL/GenBank/DDBJ databases">
        <title>Annotation of Pediculus humanus corporis strain USDA.</title>
        <authorList>
            <person name="Kirkness E."/>
            <person name="Hannick L."/>
            <person name="Hass B."/>
            <person name="Bruggner R."/>
            <person name="Lawson D."/>
            <person name="Bidwell S."/>
            <person name="Joardar V."/>
            <person name="Caler E."/>
            <person name="Walenz B."/>
            <person name="Inman J."/>
            <person name="Schobel S."/>
            <person name="Galinsky K."/>
            <person name="Amedeo P."/>
            <person name="Strausberg R."/>
        </authorList>
    </citation>
    <scope>NUCLEOTIDE SEQUENCE</scope>
    <source>
        <strain evidence="9">USDA</strain>
    </source>
</reference>
<feature type="region of interest" description="Disordered" evidence="7">
    <location>
        <begin position="72"/>
        <end position="109"/>
    </location>
</feature>
<dbReference type="KEGG" id="phu:Phum_PHUM055920"/>
<dbReference type="GO" id="GO:0006508">
    <property type="term" value="P:proteolysis"/>
    <property type="evidence" value="ECO:0007669"/>
    <property type="project" value="UniProtKB-KW"/>
</dbReference>
<comment type="catalytic activity">
    <reaction evidence="1">
        <text>Thiol-dependent hydrolysis of ester, thioester, amide, peptide and isopeptide bonds formed by the C-terminal Gly of ubiquitin (a 76-residue protein attached to proteins as an intracellular targeting signal).</text>
        <dbReference type="EC" id="3.4.19.12"/>
    </reaction>
</comment>
<dbReference type="PROSITE" id="PS50802">
    <property type="entry name" value="OTU"/>
    <property type="match status" value="1"/>
</dbReference>
<evidence type="ECO:0000313" key="9">
    <source>
        <dbReference type="EMBL" id="EEB10666.1"/>
    </source>
</evidence>
<evidence type="ECO:0000256" key="1">
    <source>
        <dbReference type="ARBA" id="ARBA00000707"/>
    </source>
</evidence>
<dbReference type="InterPro" id="IPR050704">
    <property type="entry name" value="Peptidase_C85-like"/>
</dbReference>
<dbReference type="eggNOG" id="KOG2606">
    <property type="taxonomic scope" value="Eukaryota"/>
</dbReference>
<dbReference type="Gene3D" id="3.90.70.80">
    <property type="match status" value="1"/>
</dbReference>
<dbReference type="InterPro" id="IPR003323">
    <property type="entry name" value="OTU_dom"/>
</dbReference>
<feature type="region of interest" description="Disordered" evidence="7">
    <location>
        <begin position="18"/>
        <end position="45"/>
    </location>
</feature>
<keyword evidence="11" id="KW-1185">Reference proteome</keyword>
<dbReference type="FunFam" id="3.90.70.80:FF:000003">
    <property type="entry name" value="OTU domain-containing protein 6B"/>
    <property type="match status" value="1"/>
</dbReference>
<keyword evidence="3" id="KW-0645">Protease</keyword>
<sequence>MEEEIEGDPMEILIKKHKKEKKELQSKIQSLKKSAVKGDKKKKKEVQEEILTLENQLSKKHDEEIQQMKLISNNQNQENNLEITDSKPVNKVSKAQKRRDKKAAELKEREKRILEQEEENKTGSRSIETEKINDELKKRGLMIYNIEADGNCLYNAIDHQLKMKTNFNYGVKELRKKTSNHIKENQSDYLPFLSNSNTGEMMTEKDFNEYCNNIANTTNWGGQVELRALSHVIKKPITVIQADGPPLIMGEEFLDNNDSLIISYHRHMYKLGEHYNSVQPYEEDDF</sequence>
<dbReference type="EMBL" id="DS235023">
    <property type="protein sequence ID" value="EEB10666.1"/>
    <property type="molecule type" value="Genomic_DNA"/>
</dbReference>
<gene>
    <name evidence="10" type="primary">8239055</name>
    <name evidence="9" type="ORF">Phum_PHUM055920</name>
</gene>
<dbReference type="Proteomes" id="UP000009046">
    <property type="component" value="Unassembled WGS sequence"/>
</dbReference>
<evidence type="ECO:0000313" key="11">
    <source>
        <dbReference type="Proteomes" id="UP000009046"/>
    </source>
</evidence>
<evidence type="ECO:0000259" key="8">
    <source>
        <dbReference type="PROSITE" id="PS50802"/>
    </source>
</evidence>
<feature type="compositionally biased region" description="Polar residues" evidence="7">
    <location>
        <begin position="72"/>
        <end position="83"/>
    </location>
</feature>
<keyword evidence="4" id="KW-0833">Ubl conjugation pathway</keyword>
<dbReference type="GeneID" id="8239055"/>
<accession>E0VBB0</accession>
<organism>
    <name type="scientific">Pediculus humanus subsp. corporis</name>
    <name type="common">Body louse</name>
    <dbReference type="NCBI Taxonomy" id="121224"/>
    <lineage>
        <taxon>Eukaryota</taxon>
        <taxon>Metazoa</taxon>
        <taxon>Ecdysozoa</taxon>
        <taxon>Arthropoda</taxon>
        <taxon>Hexapoda</taxon>
        <taxon>Insecta</taxon>
        <taxon>Pterygota</taxon>
        <taxon>Neoptera</taxon>
        <taxon>Paraneoptera</taxon>
        <taxon>Psocodea</taxon>
        <taxon>Troctomorpha</taxon>
        <taxon>Phthiraptera</taxon>
        <taxon>Anoplura</taxon>
        <taxon>Pediculidae</taxon>
        <taxon>Pediculus</taxon>
    </lineage>
</organism>
<dbReference type="FunCoup" id="E0VBB0">
    <property type="interactions" value="208"/>
</dbReference>
<dbReference type="STRING" id="121224.E0VBB0"/>
<evidence type="ECO:0000256" key="3">
    <source>
        <dbReference type="ARBA" id="ARBA00022670"/>
    </source>
</evidence>
<dbReference type="CTD" id="8239055"/>
<evidence type="ECO:0000256" key="5">
    <source>
        <dbReference type="ARBA" id="ARBA00022801"/>
    </source>
</evidence>
<dbReference type="EMBL" id="AAZO01000656">
    <property type="status" value="NOT_ANNOTATED_CDS"/>
    <property type="molecule type" value="Genomic_DNA"/>
</dbReference>
<dbReference type="OMA" id="YELGAHY"/>
<evidence type="ECO:0000256" key="6">
    <source>
        <dbReference type="ARBA" id="ARBA00022807"/>
    </source>
</evidence>
<dbReference type="VEuPathDB" id="VectorBase:PHUM055920"/>
<protein>
    <recommendedName>
        <fullName evidence="2">ubiquitinyl hydrolase 1</fullName>
        <ecNumber evidence="2">3.4.19.12</ecNumber>
    </recommendedName>
</protein>
<dbReference type="InterPro" id="IPR049772">
    <property type="entry name" value="OTU_OTUD6"/>
</dbReference>
<dbReference type="SUPFAM" id="SSF54001">
    <property type="entry name" value="Cysteine proteinases"/>
    <property type="match status" value="1"/>
</dbReference>
<keyword evidence="5" id="KW-0378">Hydrolase</keyword>
<dbReference type="AlphaFoldDB" id="E0VBB0"/>
<evidence type="ECO:0000256" key="7">
    <source>
        <dbReference type="SAM" id="MobiDB-lite"/>
    </source>
</evidence>
<dbReference type="GO" id="GO:0016579">
    <property type="term" value="P:protein deubiquitination"/>
    <property type="evidence" value="ECO:0007669"/>
    <property type="project" value="TreeGrafter"/>
</dbReference>
<keyword evidence="6" id="KW-0788">Thiol protease</keyword>
<dbReference type="PANTHER" id="PTHR12419:SF10">
    <property type="entry name" value="DEUBIQUITINASE OTUD6B"/>
    <property type="match status" value="1"/>
</dbReference>
<name>E0VBB0_PEDHC</name>
<evidence type="ECO:0000256" key="4">
    <source>
        <dbReference type="ARBA" id="ARBA00022786"/>
    </source>
</evidence>